<sequence>MENKDAKLLQAKQLLKKYQSRREENHGSTIANGADGNGTPVKSLNGDAHSDVGSVTSSRASSTMICDQVPMNHFAANEQQEVGFLRKILEEKDKSLKDAHSKLQNLQTHYAELHAAYTSATQNLQNSTPAEYADQISKLQTALSVAIEEKTVYQSDLRTLRTKVQALEADNKDMHAMLKATTGSSSLHETEKRKLREEVDGLALKLKHSTEELEKHRIETTILESKVREVNQDRTDLQTRLKYLFNEKDELEKQLSLARHDLEMKNIAIKQLSYSETPNNDGNDGQQILEILTKEKEKLIAELTTANSTIIELDRQQKASNDYYESFIGELNVKIQNLEENFKEISNEKSDLEATKFSLEEKINYLINQQAENLIPKLSETEAATMMTEKSTNIKMNHQNDPIEIEALRNSVHALQNDCSRAMDRIHELEIIVQEKEQFISHLENNLVLEQHRSEKLRDDIENIKNVNTDVHSLLEQLQNEKATVSRAIAQNIELKEQLGELQDKFVEITNENANLEDQRQTAIATIDKLERKIDEMLNEKKNLINFFEKESQTETEKSETSTTNVEQQTDFTFGQKVIQIKVIAILDEIVRQLETKLESLANEKKEIQIANDKLQYFLTALESENESIGEYIALYRFQRQNIQKKVAEKDALISQLSYERQAAQLQIAELQQVLYNLFGQSPPILTANGTTQNGGINGEEDHVVDKLNKILLEIQQRQHQCATNRTKNDFADPKLHCPECRGQMFTL</sequence>
<accession>A0AC34QQI8</accession>
<organism evidence="1 2">
    <name type="scientific">Panagrolaimus sp. JU765</name>
    <dbReference type="NCBI Taxonomy" id="591449"/>
    <lineage>
        <taxon>Eukaryota</taxon>
        <taxon>Metazoa</taxon>
        <taxon>Ecdysozoa</taxon>
        <taxon>Nematoda</taxon>
        <taxon>Chromadorea</taxon>
        <taxon>Rhabditida</taxon>
        <taxon>Tylenchina</taxon>
        <taxon>Panagrolaimomorpha</taxon>
        <taxon>Panagrolaimoidea</taxon>
        <taxon>Panagrolaimidae</taxon>
        <taxon>Panagrolaimus</taxon>
    </lineage>
</organism>
<evidence type="ECO:0000313" key="2">
    <source>
        <dbReference type="WBParaSite" id="JU765_v2.g18369.t1"/>
    </source>
</evidence>
<reference evidence="2" key="1">
    <citation type="submission" date="2022-11" db="UniProtKB">
        <authorList>
            <consortium name="WormBaseParasite"/>
        </authorList>
    </citation>
    <scope>IDENTIFICATION</scope>
</reference>
<protein>
    <submittedName>
        <fullName evidence="2">Golgin subfamily A conserved domain-containing protein</fullName>
    </submittedName>
</protein>
<dbReference type="WBParaSite" id="JU765_v2.g18369.t1">
    <property type="protein sequence ID" value="JU765_v2.g18369.t1"/>
    <property type="gene ID" value="JU765_v2.g18369"/>
</dbReference>
<proteinExistence type="predicted"/>
<evidence type="ECO:0000313" key="1">
    <source>
        <dbReference type="Proteomes" id="UP000887576"/>
    </source>
</evidence>
<dbReference type="Proteomes" id="UP000887576">
    <property type="component" value="Unplaced"/>
</dbReference>
<name>A0AC34QQI8_9BILA</name>